<dbReference type="InterPro" id="IPR056809">
    <property type="entry name" value="HEAT_GCN1_fung"/>
</dbReference>
<evidence type="ECO:0000313" key="5">
    <source>
        <dbReference type="Proteomes" id="UP000623467"/>
    </source>
</evidence>
<gene>
    <name evidence="4" type="ORF">MSAN_00698300</name>
</gene>
<dbReference type="InterPro" id="IPR034085">
    <property type="entry name" value="TOG"/>
</dbReference>
<keyword evidence="1" id="KW-0677">Repeat</keyword>
<feature type="domain" description="TOG" evidence="3">
    <location>
        <begin position="1379"/>
        <end position="1614"/>
    </location>
</feature>
<dbReference type="OrthoDB" id="5148094at2759"/>
<feature type="repeat" description="HEAT" evidence="2">
    <location>
        <begin position="1556"/>
        <end position="1594"/>
    </location>
</feature>
<accession>A0A8H6Z109</accession>
<dbReference type="GO" id="GO:0005829">
    <property type="term" value="C:cytosol"/>
    <property type="evidence" value="ECO:0007669"/>
    <property type="project" value="TreeGrafter"/>
</dbReference>
<feature type="repeat" description="HEAT" evidence="2">
    <location>
        <begin position="2022"/>
        <end position="2060"/>
    </location>
</feature>
<dbReference type="PROSITE" id="PS50077">
    <property type="entry name" value="HEAT_REPEAT"/>
    <property type="match status" value="3"/>
</dbReference>
<dbReference type="GO" id="GO:0006417">
    <property type="term" value="P:regulation of translation"/>
    <property type="evidence" value="ECO:0007669"/>
    <property type="project" value="TreeGrafter"/>
</dbReference>
<dbReference type="Pfam" id="PF24987">
    <property type="entry name" value="HEAT_EF3_N"/>
    <property type="match status" value="2"/>
</dbReference>
<proteinExistence type="predicted"/>
<evidence type="ECO:0000256" key="1">
    <source>
        <dbReference type="ARBA" id="ARBA00022737"/>
    </source>
</evidence>
<reference evidence="4" key="1">
    <citation type="submission" date="2020-05" db="EMBL/GenBank/DDBJ databases">
        <title>Mycena genomes resolve the evolution of fungal bioluminescence.</title>
        <authorList>
            <person name="Tsai I.J."/>
        </authorList>
    </citation>
    <scope>NUCLEOTIDE SEQUENCE</scope>
    <source>
        <strain evidence="4">160909Yilan</strain>
    </source>
</reference>
<sequence length="2566" mass="279548">MPIFATRFCLSRTRSRRHSPRATRKLTRRRNAVATLATVELDPELQAIRVVRKPPNTVKRRLLPLKSSPLARLKANKSSSSSKSLSAIRDWAVATSAQAESESEVMSSKLGWPSSEQIFNEWDQAMRFARDVLINGKVSERVRFLQEELLSVCDLELGSRETADVLTLLTGTYPRYTDAESRGAVERVGTALAKRDSAIAEQILAWLDAQSAHASAPGDLYALLCWSCALLPLVITTPLADDLVRVLAGLLDALLASPRAKPAVRVGAITRVRRALRGVSNELPPTMRRLVKMRAIPLLGVTIDVMIHLKTSPEPVEARLDAELKTAVLELYCKEILESRTAVPAHVLKALDLYVRTYVDPSAFDAVVLPALEKALSRGVLVGPRAFLSTYTKPVPVQAFRTLLPHLLTLAKSPNAVRDVVELFQAAIDRLRASPEDATEIDAELDQMREAILALPRARKTASGGHRAALYGILGCLEPPRDIDQGVTGLLPLLANETAPEAADALGNVLQRWVEALLASDSSAKQAGDAGAAVGVLWTDPNNTDLYAAFARALVPPLDAALGAVGTGLTAKDDVLWEACVSAACLLRLASGGKSGDLVKQVSGLPTVKAIVTPASGDKPAWLFNERVYSRIGVDKDGVGKDAVEQEALWFVRALGGIWASGNTSMHLRLGSPLLYLALRPQPAIRTALLDLVRAHSDAGQVVRSGFESYTTRNTEVGGTETRLAAFLAAGVGSSEEAVTEVVVLAHHRLANPPGRQTWIDICQKAEKDPREIVVRRLDRIVELILAAAGEDVKTGLPDAAYSALTTLVFIAPDVVLPRIVEQLRVDIDPSTLNALTEEDLGMWRMPEGSTFIDVLTSAKGDTKAPHKGKDFEIARWDAEVRAALEKKKAGSGVTLTKQQQALVQAQLTREATVRQRVEGVKADLVRGLAFVRSLVAAGVPEFRAHISSVARLLLDGALSKGALLVGTIAFDTYLELAKCSSERLDSFRTWVGIATLRSLNVATIPDELTAEPLHSLIVRVLHRLRSLSEQAPFDSATFAYAFPLLAQVLTRGGIDPEDEEEALEQVALALEIIKFHCAEFSDTAFPRKETMEILLQIIRQQPKLSKEASSTLIDLGQVAHASASRAEIDVLLNGTLMQEVYVRNSCLQALQPFDLTDLDWSPELWVACHDDDEQNGRLARHAWEDNGLDVPEDFMEQLLPFLGHDNAYVRRGAAAAIAESVEHWPQAIYSTVTTLREYYRDKAKILAPEFDQYGMVIAASLDRSDPWQARVAASHAFELLAPLLPEDEVERFFTFLIQDEALGDRTAEVRRGMLSAGTAVTDLHGAVRLATLISMFENHLGQPSPGTETNSRVPSIVERLVDALKTPAEQVQMAVSDCLSPLVQVMGSKVAQLVDDLMEQLFNAPKYASRRGAAYGLAGVLKGTGISGMKEFDVIRRLRTAAEDKKRYEPRQGTMFAFETLSSTLGRIFEPYITYVLPLLLTSFGDSTVDVREATQDAARIIMGNMSGYGVKLILPSLLSGLEEKQWRTKKGSIELLGMMAYCSPRQLSLSLPIVIPRLTDVLTDSHAQVRAAANKSLKQFGEVITNPEIQSLVPVLLKALVDPAKTPNALSSLLKTSFMHYIDHSSLALVVPILERGLRERGADTKKKAAQIVGNLASLTDSKDFVPYLSNLLPMVHQVLVDPVPEARATAAKALGTLVERLGEVHFPDLVPGLLRTLKTDTSGVDRQGAAQGLSEVLSGLGMERLEGLLPDIIANAQSPRATVREGFMSLLVFLPATFGSRFQPHLPKIISPILSGLADVEEYVREAAMRAGRMVVTNYSSKAIDLLLPELEQGMFDPGWRIRQSSITLVGELLFKVSGISGKASDLEEDEVAAEGTTNESSKRALVEVLGVERRDRILAVLYMVRQDGVVVVRQLSIQIWKALVNNTPRTVREILPELIRQILYLISSDDFEQQETAGRTVGELCRKFGDRIIGEVMTILRTNSTSTDPRTREGVCLTLSEIMENSTDSQREGHEDEIISIVRMSLVDDEANVRSAAAKAFDILQEHIGPKAIDQTIPTLLDALRQPGKGSGTALQALREVMNVRASTVFPVLIPTLTAIPMTLFNARALAALVTVAGGALTRRLNVIMSALVKVVEEDEDEELQTAVDEAIRALLASISDAEGLNTLMMLLLGWAKHDTPKRRVSACNFFAIFCEESSLDSSLYRVDWIRQLISLFEDSQVPVHTAAWNSLDVFVKSIPKDELEPLVVPLRRSIESTGGPGQYVPGFGLPKGVAPAVPIIIAGLTTGNNEQREHAAYAIGDLVERTEENAIKPYVVPFTGPLIRVATQATTYPPAVKTAILSALTSMLERIPAFVKPFFPQLQRTFVKSASDPASVVVRTKAAQALGVLMRSQPRVDPVVTELVTGIKSNDDSISSSLILALSNVVKSASQHLGEKARESCIELATDAFREPRDETYALAISELVAALAVYSELLRPLVETYLIGGTPPSVVSSHTIVALLTPDEESASEPNLFQKLSLLRSVAQKAQESAASDKPFIARPAREARELLKELDDESLQGFF</sequence>
<comment type="caution">
    <text evidence="4">The sequence shown here is derived from an EMBL/GenBank/DDBJ whole genome shotgun (WGS) entry which is preliminary data.</text>
</comment>
<dbReference type="GO" id="GO:0034198">
    <property type="term" value="P:cellular response to amino acid starvation"/>
    <property type="evidence" value="ECO:0007669"/>
    <property type="project" value="TreeGrafter"/>
</dbReference>
<dbReference type="GO" id="GO:0019887">
    <property type="term" value="F:protein kinase regulator activity"/>
    <property type="evidence" value="ECO:0007669"/>
    <property type="project" value="TreeGrafter"/>
</dbReference>
<dbReference type="Pfam" id="PF24984">
    <property type="entry name" value="HEAT_EF3_GNC1"/>
    <property type="match status" value="1"/>
</dbReference>
<evidence type="ECO:0000259" key="3">
    <source>
        <dbReference type="SMART" id="SM01349"/>
    </source>
</evidence>
<dbReference type="SUPFAM" id="SSF48371">
    <property type="entry name" value="ARM repeat"/>
    <property type="match status" value="3"/>
</dbReference>
<dbReference type="Proteomes" id="UP000623467">
    <property type="component" value="Unassembled WGS sequence"/>
</dbReference>
<organism evidence="4 5">
    <name type="scientific">Mycena sanguinolenta</name>
    <dbReference type="NCBI Taxonomy" id="230812"/>
    <lineage>
        <taxon>Eukaryota</taxon>
        <taxon>Fungi</taxon>
        <taxon>Dikarya</taxon>
        <taxon>Basidiomycota</taxon>
        <taxon>Agaricomycotina</taxon>
        <taxon>Agaricomycetes</taxon>
        <taxon>Agaricomycetidae</taxon>
        <taxon>Agaricales</taxon>
        <taxon>Marasmiineae</taxon>
        <taxon>Mycenaceae</taxon>
        <taxon>Mycena</taxon>
    </lineage>
</organism>
<dbReference type="Gene3D" id="1.25.10.10">
    <property type="entry name" value="Leucine-rich Repeat Variant"/>
    <property type="match status" value="5"/>
</dbReference>
<dbReference type="Pfam" id="PF12074">
    <property type="entry name" value="Gcn1_N"/>
    <property type="match status" value="1"/>
</dbReference>
<keyword evidence="5" id="KW-1185">Reference proteome</keyword>
<dbReference type="InterPro" id="IPR022716">
    <property type="entry name" value="Gcn1_N"/>
</dbReference>
<protein>
    <submittedName>
        <fullName evidence="4">TOG domain-containing protein</fullName>
    </submittedName>
</protein>
<evidence type="ECO:0000256" key="2">
    <source>
        <dbReference type="PROSITE-ProRule" id="PRU00103"/>
    </source>
</evidence>
<dbReference type="PANTHER" id="PTHR23346">
    <property type="entry name" value="TRANSLATIONAL ACTIVATOR GCN1-RELATED"/>
    <property type="match status" value="1"/>
</dbReference>
<dbReference type="InterPro" id="IPR057546">
    <property type="entry name" value="HEAT_GCN1"/>
</dbReference>
<name>A0A8H6Z109_9AGAR</name>
<dbReference type="PANTHER" id="PTHR23346:SF7">
    <property type="entry name" value="STALLED RIBOSOME SENSOR GCN1"/>
    <property type="match status" value="1"/>
</dbReference>
<dbReference type="Pfam" id="PF23271">
    <property type="entry name" value="HEAT_GCN1"/>
    <property type="match status" value="1"/>
</dbReference>
<feature type="repeat" description="HEAT" evidence="2">
    <location>
        <begin position="1674"/>
        <end position="1712"/>
    </location>
</feature>
<evidence type="ECO:0000313" key="4">
    <source>
        <dbReference type="EMBL" id="KAF7370653.1"/>
    </source>
</evidence>
<dbReference type="SMART" id="SM01349">
    <property type="entry name" value="TOG"/>
    <property type="match status" value="1"/>
</dbReference>
<dbReference type="InterPro" id="IPR011989">
    <property type="entry name" value="ARM-like"/>
</dbReference>
<dbReference type="InterPro" id="IPR021133">
    <property type="entry name" value="HEAT_type_2"/>
</dbReference>
<dbReference type="EMBL" id="JACAZH010000004">
    <property type="protein sequence ID" value="KAF7370653.1"/>
    <property type="molecule type" value="Genomic_DNA"/>
</dbReference>
<dbReference type="InterPro" id="IPR016024">
    <property type="entry name" value="ARM-type_fold"/>
</dbReference>
<dbReference type="Pfam" id="PF24916">
    <property type="entry name" value="HEAT_GCN1_fung"/>
    <property type="match status" value="1"/>
</dbReference>